<sequence length="245" mass="27112">MQLPARLRSTRYRDPHRIGYIARTRGDDKICEMRVFIAEDQMLVRRGIEQILLAHGVSIAGTAREATGLEDVILGSGAELALLDIRMPPTHTDEGIRAGVELRRRYPGFPVVVLSQYVEQLYFDELLAHGDGGVGYLLKDRVFDDVRFVATLRAVASGETIVDPEVVARLENRPTSGPLAELTPREYATLGHMATGSSNAEIAERMFITEKAVARHINSIFAKLGLGENANSSRRVRAVLTYLRG</sequence>
<comment type="caution">
    <text evidence="8">The sequence shown here is derived from an EMBL/GenBank/DDBJ whole genome shotgun (WGS) entry which is preliminary data.</text>
</comment>
<evidence type="ECO:0000256" key="1">
    <source>
        <dbReference type="ARBA" id="ARBA00022553"/>
    </source>
</evidence>
<dbReference type="Pfam" id="PF00072">
    <property type="entry name" value="Response_reg"/>
    <property type="match status" value="1"/>
</dbReference>
<keyword evidence="4" id="KW-0804">Transcription</keyword>
<dbReference type="PROSITE" id="PS50043">
    <property type="entry name" value="HTH_LUXR_2"/>
    <property type="match status" value="1"/>
</dbReference>
<dbReference type="InterPro" id="IPR001789">
    <property type="entry name" value="Sig_transdc_resp-reg_receiver"/>
</dbReference>
<evidence type="ECO:0000256" key="5">
    <source>
        <dbReference type="PROSITE-ProRule" id="PRU00169"/>
    </source>
</evidence>
<keyword evidence="3" id="KW-0238">DNA-binding</keyword>
<feature type="domain" description="HTH luxR-type" evidence="6">
    <location>
        <begin position="175"/>
        <end position="240"/>
    </location>
</feature>
<gene>
    <name evidence="8" type="ORF">GCM10023322_83460</name>
</gene>
<keyword evidence="2" id="KW-0805">Transcription regulation</keyword>
<dbReference type="Proteomes" id="UP001501570">
    <property type="component" value="Unassembled WGS sequence"/>
</dbReference>
<evidence type="ECO:0000256" key="4">
    <source>
        <dbReference type="ARBA" id="ARBA00023163"/>
    </source>
</evidence>
<name>A0ABP9SSV1_9ACTN</name>
<dbReference type="PROSITE" id="PS50110">
    <property type="entry name" value="RESPONSE_REGULATORY"/>
    <property type="match status" value="1"/>
</dbReference>
<reference evidence="9" key="1">
    <citation type="journal article" date="2019" name="Int. J. Syst. Evol. Microbiol.">
        <title>The Global Catalogue of Microorganisms (GCM) 10K type strain sequencing project: providing services to taxonomists for standard genome sequencing and annotation.</title>
        <authorList>
            <consortium name="The Broad Institute Genomics Platform"/>
            <consortium name="The Broad Institute Genome Sequencing Center for Infectious Disease"/>
            <person name="Wu L."/>
            <person name="Ma J."/>
        </authorList>
    </citation>
    <scope>NUCLEOTIDE SEQUENCE [LARGE SCALE GENOMIC DNA]</scope>
    <source>
        <strain evidence="9">JCM 18304</strain>
    </source>
</reference>
<evidence type="ECO:0000259" key="7">
    <source>
        <dbReference type="PROSITE" id="PS50110"/>
    </source>
</evidence>
<dbReference type="InterPro" id="IPR000792">
    <property type="entry name" value="Tscrpt_reg_LuxR_C"/>
</dbReference>
<feature type="modified residue" description="4-aspartylphosphate" evidence="5">
    <location>
        <position position="84"/>
    </location>
</feature>
<dbReference type="SUPFAM" id="SSF52172">
    <property type="entry name" value="CheY-like"/>
    <property type="match status" value="1"/>
</dbReference>
<evidence type="ECO:0000313" key="8">
    <source>
        <dbReference type="EMBL" id="GAA5202154.1"/>
    </source>
</evidence>
<dbReference type="PANTHER" id="PTHR43214:SF24">
    <property type="entry name" value="TRANSCRIPTIONAL REGULATORY PROTEIN NARL-RELATED"/>
    <property type="match status" value="1"/>
</dbReference>
<accession>A0ABP9SSV1</accession>
<dbReference type="SMART" id="SM00421">
    <property type="entry name" value="HTH_LUXR"/>
    <property type="match status" value="1"/>
</dbReference>
<dbReference type="SMART" id="SM00448">
    <property type="entry name" value="REC"/>
    <property type="match status" value="1"/>
</dbReference>
<dbReference type="EMBL" id="BAABJQ010000058">
    <property type="protein sequence ID" value="GAA5202154.1"/>
    <property type="molecule type" value="Genomic_DNA"/>
</dbReference>
<dbReference type="InterPro" id="IPR011006">
    <property type="entry name" value="CheY-like_superfamily"/>
</dbReference>
<evidence type="ECO:0000256" key="2">
    <source>
        <dbReference type="ARBA" id="ARBA00023015"/>
    </source>
</evidence>
<dbReference type="Pfam" id="PF00196">
    <property type="entry name" value="GerE"/>
    <property type="match status" value="1"/>
</dbReference>
<dbReference type="InterPro" id="IPR058245">
    <property type="entry name" value="NreC/VraR/RcsB-like_REC"/>
</dbReference>
<keyword evidence="9" id="KW-1185">Reference proteome</keyword>
<dbReference type="InterPro" id="IPR039420">
    <property type="entry name" value="WalR-like"/>
</dbReference>
<dbReference type="Gene3D" id="3.40.50.2300">
    <property type="match status" value="1"/>
</dbReference>
<evidence type="ECO:0000313" key="9">
    <source>
        <dbReference type="Proteomes" id="UP001501570"/>
    </source>
</evidence>
<organism evidence="8 9">
    <name type="scientific">Rugosimonospora acidiphila</name>
    <dbReference type="NCBI Taxonomy" id="556531"/>
    <lineage>
        <taxon>Bacteria</taxon>
        <taxon>Bacillati</taxon>
        <taxon>Actinomycetota</taxon>
        <taxon>Actinomycetes</taxon>
        <taxon>Micromonosporales</taxon>
        <taxon>Micromonosporaceae</taxon>
        <taxon>Rugosimonospora</taxon>
    </lineage>
</organism>
<dbReference type="CDD" id="cd06170">
    <property type="entry name" value="LuxR_C_like"/>
    <property type="match status" value="1"/>
</dbReference>
<dbReference type="CDD" id="cd17535">
    <property type="entry name" value="REC_NarL-like"/>
    <property type="match status" value="1"/>
</dbReference>
<proteinExistence type="predicted"/>
<dbReference type="PRINTS" id="PR00038">
    <property type="entry name" value="HTHLUXR"/>
</dbReference>
<dbReference type="InterPro" id="IPR016032">
    <property type="entry name" value="Sig_transdc_resp-reg_C-effctor"/>
</dbReference>
<evidence type="ECO:0000259" key="6">
    <source>
        <dbReference type="PROSITE" id="PS50043"/>
    </source>
</evidence>
<keyword evidence="1 5" id="KW-0597">Phosphoprotein</keyword>
<feature type="domain" description="Response regulatory" evidence="7">
    <location>
        <begin position="34"/>
        <end position="154"/>
    </location>
</feature>
<evidence type="ECO:0000256" key="3">
    <source>
        <dbReference type="ARBA" id="ARBA00023125"/>
    </source>
</evidence>
<dbReference type="PANTHER" id="PTHR43214">
    <property type="entry name" value="TWO-COMPONENT RESPONSE REGULATOR"/>
    <property type="match status" value="1"/>
</dbReference>
<protein>
    <submittedName>
        <fullName evidence="8">Response regulator transcription factor</fullName>
    </submittedName>
</protein>
<dbReference type="SUPFAM" id="SSF46894">
    <property type="entry name" value="C-terminal effector domain of the bipartite response regulators"/>
    <property type="match status" value="1"/>
</dbReference>